<reference evidence="7 8" key="1">
    <citation type="submission" date="2020-01" db="EMBL/GenBank/DDBJ databases">
        <title>Anaeroalcalibacter tamaniensis gen. nov., sp. nov., moderately halophilic strictly anaerobic fermenter bacterium from mud volcano of Taman peninsula.</title>
        <authorList>
            <person name="Frolova A."/>
            <person name="Merkel A.Y."/>
            <person name="Slobodkin A.I."/>
        </authorList>
    </citation>
    <scope>NUCLEOTIDE SEQUENCE [LARGE SCALE GENOMIC DNA]</scope>
    <source>
        <strain evidence="7 8">F-3ap</strain>
    </source>
</reference>
<protein>
    <submittedName>
        <fullName evidence="7">23S rRNA (Pseudouridine(1915)-N(3))-methyltransferase RlmH</fullName>
    </submittedName>
</protein>
<dbReference type="GO" id="GO:0008168">
    <property type="term" value="F:methyltransferase activity"/>
    <property type="evidence" value="ECO:0007669"/>
    <property type="project" value="UniProtKB-KW"/>
</dbReference>
<gene>
    <name evidence="7" type="ORF">GXN74_02170</name>
</gene>
<dbReference type="GO" id="GO:0006364">
    <property type="term" value="P:rRNA processing"/>
    <property type="evidence" value="ECO:0007669"/>
    <property type="project" value="UniProtKB-KW"/>
</dbReference>
<dbReference type="Pfam" id="PF02590">
    <property type="entry name" value="SPOUT_MTase"/>
    <property type="match status" value="1"/>
</dbReference>
<dbReference type="PANTHER" id="PTHR33603">
    <property type="entry name" value="METHYLTRANSFERASE"/>
    <property type="match status" value="1"/>
</dbReference>
<sequence>MMHLRVLVATGHKNKDMLAALQEYGKRLGKYCKISLRCCTEGAALAKDLKSRGQTYTIAIPTAGPFRNVREMDSESFAETLESLAISGTSDVTFLVGPTGLPADTAIALSRMDTDPLLAAVVLYEQVYRAFRILNNHAYHK</sequence>
<evidence type="ECO:0000313" key="7">
    <source>
        <dbReference type="EMBL" id="NDL66555.1"/>
    </source>
</evidence>
<keyword evidence="3 7" id="KW-0489">Methyltransferase</keyword>
<keyword evidence="1" id="KW-0963">Cytoplasm</keyword>
<name>A0A7X5HTU1_9FIRM</name>
<evidence type="ECO:0000256" key="6">
    <source>
        <dbReference type="ARBA" id="ARBA00038303"/>
    </source>
</evidence>
<comment type="caution">
    <text evidence="7">The sequence shown here is derived from an EMBL/GenBank/DDBJ whole genome shotgun (WGS) entry which is preliminary data.</text>
</comment>
<dbReference type="AlphaFoldDB" id="A0A7X5HTU1"/>
<dbReference type="Proteomes" id="UP000461585">
    <property type="component" value="Unassembled WGS sequence"/>
</dbReference>
<dbReference type="Gene3D" id="3.40.1280.10">
    <property type="match status" value="1"/>
</dbReference>
<dbReference type="EMBL" id="JAAEEH010000003">
    <property type="protein sequence ID" value="NDL66555.1"/>
    <property type="molecule type" value="Genomic_DNA"/>
</dbReference>
<organism evidence="7 8">
    <name type="scientific">Anaerotalea alkaliphila</name>
    <dbReference type="NCBI Taxonomy" id="2662126"/>
    <lineage>
        <taxon>Bacteria</taxon>
        <taxon>Bacillati</taxon>
        <taxon>Bacillota</taxon>
        <taxon>Clostridia</taxon>
        <taxon>Eubacteriales</taxon>
        <taxon>Anaerotalea</taxon>
    </lineage>
</organism>
<proteinExistence type="inferred from homology"/>
<dbReference type="RefSeq" id="WP_162369283.1">
    <property type="nucleotide sequence ID" value="NZ_JAAEEH010000003.1"/>
</dbReference>
<keyword evidence="2" id="KW-0698">rRNA processing</keyword>
<dbReference type="InterPro" id="IPR003742">
    <property type="entry name" value="RlmH-like"/>
</dbReference>
<comment type="similarity">
    <text evidence="6">Belongs to the RNA methyltransferase RlmH family.</text>
</comment>
<keyword evidence="8" id="KW-1185">Reference proteome</keyword>
<dbReference type="InterPro" id="IPR029026">
    <property type="entry name" value="tRNA_m1G_MTases_N"/>
</dbReference>
<dbReference type="GO" id="GO:0032259">
    <property type="term" value="P:methylation"/>
    <property type="evidence" value="ECO:0007669"/>
    <property type="project" value="UniProtKB-KW"/>
</dbReference>
<evidence type="ECO:0000256" key="1">
    <source>
        <dbReference type="ARBA" id="ARBA00022490"/>
    </source>
</evidence>
<evidence type="ECO:0000256" key="2">
    <source>
        <dbReference type="ARBA" id="ARBA00022552"/>
    </source>
</evidence>
<dbReference type="InterPro" id="IPR029028">
    <property type="entry name" value="Alpha/beta_knot_MTases"/>
</dbReference>
<dbReference type="CDD" id="cd18081">
    <property type="entry name" value="RlmH-like"/>
    <property type="match status" value="1"/>
</dbReference>
<evidence type="ECO:0000256" key="3">
    <source>
        <dbReference type="ARBA" id="ARBA00022603"/>
    </source>
</evidence>
<evidence type="ECO:0000256" key="4">
    <source>
        <dbReference type="ARBA" id="ARBA00022679"/>
    </source>
</evidence>
<evidence type="ECO:0000313" key="8">
    <source>
        <dbReference type="Proteomes" id="UP000461585"/>
    </source>
</evidence>
<keyword evidence="5" id="KW-0949">S-adenosyl-L-methionine</keyword>
<keyword evidence="4 7" id="KW-0808">Transferase</keyword>
<evidence type="ECO:0000256" key="5">
    <source>
        <dbReference type="ARBA" id="ARBA00022691"/>
    </source>
</evidence>
<dbReference type="PANTHER" id="PTHR33603:SF1">
    <property type="entry name" value="RIBOSOMAL RNA LARGE SUBUNIT METHYLTRANSFERASE H"/>
    <property type="match status" value="1"/>
</dbReference>
<accession>A0A7X5HTU1</accession>
<dbReference type="SUPFAM" id="SSF75217">
    <property type="entry name" value="alpha/beta knot"/>
    <property type="match status" value="1"/>
</dbReference>